<name>A0ABV4T5S1_9EURY</name>
<dbReference type="EMBL" id="JARRIG010000007">
    <property type="protein sequence ID" value="MFA4805217.1"/>
    <property type="molecule type" value="Genomic_DNA"/>
</dbReference>
<keyword evidence="2" id="KW-1185">Reference proteome</keyword>
<protein>
    <submittedName>
        <fullName evidence="1">Uncharacterized protein</fullName>
    </submittedName>
</protein>
<evidence type="ECO:0000313" key="2">
    <source>
        <dbReference type="Proteomes" id="UP001571980"/>
    </source>
</evidence>
<organism evidence="1 2">
    <name type="scientific">Pyrococcus kukulkanii</name>
    <dbReference type="NCBI Taxonomy" id="1609559"/>
    <lineage>
        <taxon>Archaea</taxon>
        <taxon>Methanobacteriati</taxon>
        <taxon>Methanobacteriota</taxon>
        <taxon>Thermococci</taxon>
        <taxon>Thermococcales</taxon>
        <taxon>Thermococcaceae</taxon>
        <taxon>Pyrococcus</taxon>
    </lineage>
</organism>
<evidence type="ECO:0000313" key="1">
    <source>
        <dbReference type="EMBL" id="MFA4805217.1"/>
    </source>
</evidence>
<dbReference type="Proteomes" id="UP001571980">
    <property type="component" value="Unassembled WGS sequence"/>
</dbReference>
<accession>A0ABV4T5S1</accession>
<sequence>MLEEKVIVVDKLYPIFEITNPFLIEYVEKFIDKFNRLSKSFEIVATYGGYKIGQKGSALLTEPSDEEMEIVARAMVFLKVCEELSKSGRIVYSGGRPGAKIQLLGRKLKNEVEEGVRESFLKEFLAKMKE</sequence>
<dbReference type="RefSeq" id="WP_372824660.1">
    <property type="nucleotide sequence ID" value="NZ_JARRIG010000007.1"/>
</dbReference>
<proteinExistence type="predicted"/>
<comment type="caution">
    <text evidence="1">The sequence shown here is derived from an EMBL/GenBank/DDBJ whole genome shotgun (WGS) entry which is preliminary data.</text>
</comment>
<gene>
    <name evidence="1" type="ORF">P8X34_10815</name>
</gene>
<reference evidence="1 2" key="1">
    <citation type="submission" date="2023-03" db="EMBL/GenBank/DDBJ databases">
        <title>Speciation in Pyrococcus: adaptation to high temperature as a mechanism.</title>
        <authorList>
            <person name="Gu J."/>
        </authorList>
    </citation>
    <scope>NUCLEOTIDE SEQUENCE [LARGE SCALE GENOMIC DNA]</scope>
    <source>
        <strain evidence="1 2">LMOA34</strain>
    </source>
</reference>